<dbReference type="SUPFAM" id="SSF81324">
    <property type="entry name" value="Voltage-gated potassium channels"/>
    <property type="match status" value="1"/>
</dbReference>
<evidence type="ECO:0000256" key="9">
    <source>
        <dbReference type="ARBA" id="ARBA00023065"/>
    </source>
</evidence>
<keyword evidence="7" id="KW-0630">Potassium</keyword>
<feature type="transmembrane region" description="Helical" evidence="12">
    <location>
        <begin position="49"/>
        <end position="68"/>
    </location>
</feature>
<evidence type="ECO:0000256" key="3">
    <source>
        <dbReference type="ARBA" id="ARBA00022538"/>
    </source>
</evidence>
<feature type="transmembrane region" description="Helical" evidence="12">
    <location>
        <begin position="24"/>
        <end position="42"/>
    </location>
</feature>
<keyword evidence="4 12" id="KW-0812">Transmembrane</keyword>
<evidence type="ECO:0000259" key="13">
    <source>
        <dbReference type="Pfam" id="PF00520"/>
    </source>
</evidence>
<keyword evidence="15" id="KW-1185">Reference proteome</keyword>
<feature type="transmembrane region" description="Helical" evidence="12">
    <location>
        <begin position="133"/>
        <end position="155"/>
    </location>
</feature>
<keyword evidence="10 12" id="KW-0472">Membrane</keyword>
<dbReference type="PANTHER" id="PTHR11537">
    <property type="entry name" value="VOLTAGE-GATED POTASSIUM CHANNEL"/>
    <property type="match status" value="1"/>
</dbReference>
<evidence type="ECO:0000256" key="6">
    <source>
        <dbReference type="ARBA" id="ARBA00022882"/>
    </source>
</evidence>
<evidence type="ECO:0000256" key="10">
    <source>
        <dbReference type="ARBA" id="ARBA00023136"/>
    </source>
</evidence>
<dbReference type="InterPro" id="IPR005821">
    <property type="entry name" value="Ion_trans_dom"/>
</dbReference>
<evidence type="ECO:0000256" key="5">
    <source>
        <dbReference type="ARBA" id="ARBA00022826"/>
    </source>
</evidence>
<keyword evidence="3" id="KW-0633">Potassium transport</keyword>
<dbReference type="Gene3D" id="1.20.120.350">
    <property type="entry name" value="Voltage-gated potassium channels. Chain C"/>
    <property type="match status" value="1"/>
</dbReference>
<reference evidence="15" key="1">
    <citation type="journal article" date="2019" name="Int. J. Syst. Evol. Microbiol.">
        <title>The Global Catalogue of Microorganisms (GCM) 10K type strain sequencing project: providing services to taxonomists for standard genome sequencing and annotation.</title>
        <authorList>
            <consortium name="The Broad Institute Genomics Platform"/>
            <consortium name="The Broad Institute Genome Sequencing Center for Infectious Disease"/>
            <person name="Wu L."/>
            <person name="Ma J."/>
        </authorList>
    </citation>
    <scope>NUCLEOTIDE SEQUENCE [LARGE SCALE GENOMIC DNA]</scope>
    <source>
        <strain evidence="15">CECT 7706</strain>
    </source>
</reference>
<evidence type="ECO:0000256" key="1">
    <source>
        <dbReference type="ARBA" id="ARBA00004141"/>
    </source>
</evidence>
<evidence type="ECO:0000256" key="4">
    <source>
        <dbReference type="ARBA" id="ARBA00022692"/>
    </source>
</evidence>
<keyword evidence="5" id="KW-0631">Potassium channel</keyword>
<gene>
    <name evidence="14" type="ORF">QWZ15_14170</name>
</gene>
<evidence type="ECO:0000256" key="2">
    <source>
        <dbReference type="ARBA" id="ARBA00022448"/>
    </source>
</evidence>
<dbReference type="Pfam" id="PF00520">
    <property type="entry name" value="Ion_trans"/>
    <property type="match status" value="1"/>
</dbReference>
<keyword evidence="11" id="KW-0407">Ion channel</keyword>
<dbReference type="Gene3D" id="1.10.287.70">
    <property type="match status" value="1"/>
</dbReference>
<dbReference type="InterPro" id="IPR028325">
    <property type="entry name" value="VG_K_chnl"/>
</dbReference>
<feature type="domain" description="Ion transport" evidence="13">
    <location>
        <begin position="43"/>
        <end position="216"/>
    </location>
</feature>
<feature type="transmembrane region" description="Helical" evidence="12">
    <location>
        <begin position="193"/>
        <end position="217"/>
    </location>
</feature>
<evidence type="ECO:0000256" key="7">
    <source>
        <dbReference type="ARBA" id="ARBA00022958"/>
    </source>
</evidence>
<dbReference type="InterPro" id="IPR027359">
    <property type="entry name" value="Volt_channel_dom_sf"/>
</dbReference>
<keyword evidence="9" id="KW-0406">Ion transport</keyword>
<organism evidence="14 15">
    <name type="scientific">Cyclobacterium jeungdonense</name>
    <dbReference type="NCBI Taxonomy" id="708087"/>
    <lineage>
        <taxon>Bacteria</taxon>
        <taxon>Pseudomonadati</taxon>
        <taxon>Bacteroidota</taxon>
        <taxon>Cytophagia</taxon>
        <taxon>Cytophagales</taxon>
        <taxon>Cyclobacteriaceae</taxon>
        <taxon>Cyclobacterium</taxon>
    </lineage>
</organism>
<name>A0ABT8C9D8_9BACT</name>
<dbReference type="PANTHER" id="PTHR11537:SF254">
    <property type="entry name" value="POTASSIUM VOLTAGE-GATED CHANNEL PROTEIN SHAB"/>
    <property type="match status" value="1"/>
</dbReference>
<comment type="subcellular location">
    <subcellularLocation>
        <location evidence="1">Membrane</location>
        <topology evidence="1">Multi-pass membrane protein</topology>
    </subcellularLocation>
</comment>
<accession>A0ABT8C9D8</accession>
<sequence length="254" mass="29044">MKAEIKNERNRLLKSVERFLDGPMIFLGFVWLVLLVVELVWGRNTFLEYVSFSIWGIFIIDFLVKISLAPEKRSFLKKNWLTTISLFIPALRVFRVFRFVRLLRGLRGIRIVRIVSSLNRSLRSLGKTMQRRAFGYVMITTLFVTFAGAAGMYALENPNPGFSSYWLALWWTATQVITAGNEFSPMTTEGRGLGFLISVFGFSIFGYFTATIASYFIGRDAEEKDAPVAGSRDIEELRAEIIALRNAIEYQNKS</sequence>
<keyword evidence="8 12" id="KW-1133">Transmembrane helix</keyword>
<evidence type="ECO:0000313" key="15">
    <source>
        <dbReference type="Proteomes" id="UP001236663"/>
    </source>
</evidence>
<dbReference type="RefSeq" id="WP_163387187.1">
    <property type="nucleotide sequence ID" value="NZ_JAUFQS010000015.1"/>
</dbReference>
<keyword evidence="2" id="KW-0813">Transport</keyword>
<evidence type="ECO:0000313" key="14">
    <source>
        <dbReference type="EMBL" id="MDN3688982.1"/>
    </source>
</evidence>
<proteinExistence type="predicted"/>
<evidence type="ECO:0000256" key="8">
    <source>
        <dbReference type="ARBA" id="ARBA00022989"/>
    </source>
</evidence>
<protein>
    <submittedName>
        <fullName evidence="14">Ion transporter</fullName>
    </submittedName>
</protein>
<comment type="caution">
    <text evidence="14">The sequence shown here is derived from an EMBL/GenBank/DDBJ whole genome shotgun (WGS) entry which is preliminary data.</text>
</comment>
<dbReference type="EMBL" id="JAUFQS010000015">
    <property type="protein sequence ID" value="MDN3688982.1"/>
    <property type="molecule type" value="Genomic_DNA"/>
</dbReference>
<dbReference type="Proteomes" id="UP001236663">
    <property type="component" value="Unassembled WGS sequence"/>
</dbReference>
<evidence type="ECO:0000256" key="11">
    <source>
        <dbReference type="ARBA" id="ARBA00023303"/>
    </source>
</evidence>
<keyword evidence="6" id="KW-0851">Voltage-gated channel</keyword>
<evidence type="ECO:0000256" key="12">
    <source>
        <dbReference type="SAM" id="Phobius"/>
    </source>
</evidence>